<keyword evidence="1" id="KW-0175">Coiled coil</keyword>
<dbReference type="GO" id="GO:0070652">
    <property type="term" value="C:HAUS complex"/>
    <property type="evidence" value="ECO:0007669"/>
    <property type="project" value="InterPro"/>
</dbReference>
<dbReference type="GO" id="GO:0005876">
    <property type="term" value="C:spindle microtubule"/>
    <property type="evidence" value="ECO:0007669"/>
    <property type="project" value="InterPro"/>
</dbReference>
<dbReference type="Pfam" id="PF14817">
    <property type="entry name" value="HAUS5"/>
    <property type="match status" value="1"/>
</dbReference>
<sequence length="775" mass="86344">MQASGGTAPRAEAILEWLQKEMAYPGPLPPPELIHKVCRGNMVPVWSFLLQRVRSERTVGTLRRNILVHGVSPAAAADAAAGGRRRERERGKSGLEEREAALRERDLAEEEAARLRGVVRRQRKELRARMAEIAREETERKRMLDGRSSARHKQVMLEAYNQQCDEASRIFAEYQKRLQSYVDQASDVRSSAASGAENGGDLTVQAENEAFYSTVKGNRSSDDVILVETTWERNIRKACETLAAQMIEKICRTFPAYEGTGIHLNAQIDASKLGIDLDGEIPDDVKAIAIDSLKNPSLLLRAVTLYTSQVNSLIQRETEKVDVKADAEFLRFKYENDRIVDVASLDASSHLEYQVYANGKSESDFSSKGIWSQLLEREKEHVQQFVATEDALNRAAEAKALSHKLIKRLHGNNDMAAPPAITAGAISQNIGNNRHFELDVLAKEREAAGLRASLNTLISEVQRLNKLCKECREAEDTLKKKWKKIEEFDARRSELEAIYTALLQANLNASAFWGQQPLAAREYALKTIIPACDAVEVISICAKDLIEKEVSAFYQGLDNSPYMLPSTPQALLESMGAKGSTGPEAVAAAEKNASLLITRAGAGDPSAIPSICRISAALQSHAGFESPDTAFASVLDALQFCLKLRGSEACILEDLYKIINLVHTRRELVENDRLLLNHAYRVQQGYERKTDYCLSLAAEQESIIVQRWLPELTDAVLKAQKCLEDCQSIRGLVDEWWEQPAATVVDWVLVDGQNVAAWLNHVKQLQMAFYDQELL</sequence>
<reference evidence="3" key="1">
    <citation type="submission" date="2020-02" db="EMBL/GenBank/DDBJ databases">
        <authorList>
            <person name="Scholz U."/>
            <person name="Mascher M."/>
            <person name="Fiebig A."/>
        </authorList>
    </citation>
    <scope>NUCLEOTIDE SEQUENCE</scope>
</reference>
<protein>
    <submittedName>
        <fullName evidence="3">Uncharacterized protein</fullName>
    </submittedName>
</protein>
<dbReference type="AlphaFoldDB" id="A0A7I8KFI2"/>
<name>A0A7I8KFI2_SPIIN</name>
<feature type="compositionally biased region" description="Basic and acidic residues" evidence="2">
    <location>
        <begin position="84"/>
        <end position="99"/>
    </location>
</feature>
<dbReference type="InterPro" id="IPR044706">
    <property type="entry name" value="AUG5_plant"/>
</dbReference>
<organism evidence="3 4">
    <name type="scientific">Spirodela intermedia</name>
    <name type="common">Intermediate duckweed</name>
    <dbReference type="NCBI Taxonomy" id="51605"/>
    <lineage>
        <taxon>Eukaryota</taxon>
        <taxon>Viridiplantae</taxon>
        <taxon>Streptophyta</taxon>
        <taxon>Embryophyta</taxon>
        <taxon>Tracheophyta</taxon>
        <taxon>Spermatophyta</taxon>
        <taxon>Magnoliopsida</taxon>
        <taxon>Liliopsida</taxon>
        <taxon>Araceae</taxon>
        <taxon>Lemnoideae</taxon>
        <taxon>Spirodela</taxon>
    </lineage>
</organism>
<gene>
    <name evidence="3" type="ORF">SI8410_05007210</name>
</gene>
<dbReference type="EMBL" id="LR746268">
    <property type="protein sequence ID" value="CAA7396547.1"/>
    <property type="molecule type" value="Genomic_DNA"/>
</dbReference>
<dbReference type="GO" id="GO:0051225">
    <property type="term" value="P:spindle assembly"/>
    <property type="evidence" value="ECO:0007669"/>
    <property type="project" value="InterPro"/>
</dbReference>
<feature type="coiled-coil region" evidence="1">
    <location>
        <begin position="454"/>
        <end position="481"/>
    </location>
</feature>
<evidence type="ECO:0000313" key="3">
    <source>
        <dbReference type="EMBL" id="CAA7396547.1"/>
    </source>
</evidence>
<dbReference type="OrthoDB" id="2019614at2759"/>
<proteinExistence type="predicted"/>
<evidence type="ECO:0000256" key="2">
    <source>
        <dbReference type="SAM" id="MobiDB-lite"/>
    </source>
</evidence>
<feature type="region of interest" description="Disordered" evidence="2">
    <location>
        <begin position="78"/>
        <end position="99"/>
    </location>
</feature>
<evidence type="ECO:0000313" key="4">
    <source>
        <dbReference type="Proteomes" id="UP000663760"/>
    </source>
</evidence>
<dbReference type="Proteomes" id="UP000663760">
    <property type="component" value="Chromosome 5"/>
</dbReference>
<accession>A0A7I8KFI2</accession>
<dbReference type="PANTHER" id="PTHR34968">
    <property type="entry name" value="AUGMIN SUBUNIT 5"/>
    <property type="match status" value="1"/>
</dbReference>
<dbReference type="InterPro" id="IPR029131">
    <property type="entry name" value="HAUS5"/>
</dbReference>
<dbReference type="PANTHER" id="PTHR34968:SF1">
    <property type="entry name" value="AUGMIN SUBUNIT 5"/>
    <property type="match status" value="1"/>
</dbReference>
<evidence type="ECO:0000256" key="1">
    <source>
        <dbReference type="SAM" id="Coils"/>
    </source>
</evidence>
<keyword evidence="4" id="KW-1185">Reference proteome</keyword>